<dbReference type="Proteomes" id="UP000426265">
    <property type="component" value="Unassembled WGS sequence"/>
</dbReference>
<dbReference type="PANTHER" id="PTHR47123">
    <property type="entry name" value="F-BOX PROTEIN SKIP23"/>
    <property type="match status" value="1"/>
</dbReference>
<organism evidence="2 3">
    <name type="scientific">Arabidopsis thaliana</name>
    <name type="common">Mouse-ear cress</name>
    <dbReference type="NCBI Taxonomy" id="3702"/>
    <lineage>
        <taxon>Eukaryota</taxon>
        <taxon>Viridiplantae</taxon>
        <taxon>Streptophyta</taxon>
        <taxon>Embryophyta</taxon>
        <taxon>Tracheophyta</taxon>
        <taxon>Spermatophyta</taxon>
        <taxon>Magnoliopsida</taxon>
        <taxon>eudicotyledons</taxon>
        <taxon>Gunneridae</taxon>
        <taxon>Pentapetalae</taxon>
        <taxon>rosids</taxon>
        <taxon>malvids</taxon>
        <taxon>Brassicales</taxon>
        <taxon>Brassicaceae</taxon>
        <taxon>Camelineae</taxon>
        <taxon>Arabidopsis</taxon>
    </lineage>
</organism>
<evidence type="ECO:0000259" key="1">
    <source>
        <dbReference type="Pfam" id="PF00646"/>
    </source>
</evidence>
<dbReference type="InterPro" id="IPR051304">
    <property type="entry name" value="SCF_F-box_domain"/>
</dbReference>
<feature type="domain" description="F-box" evidence="1">
    <location>
        <begin position="4"/>
        <end position="38"/>
    </location>
</feature>
<reference evidence="2 3" key="1">
    <citation type="submission" date="2019-11" db="EMBL/GenBank/DDBJ databases">
        <authorList>
            <person name="Jiao W.-B."/>
            <person name="Schneeberger K."/>
        </authorList>
    </citation>
    <scope>NUCLEOTIDE SEQUENCE [LARGE SCALE GENOMIC DNA]</scope>
    <source>
        <strain evidence="3">cv. An-1</strain>
    </source>
</reference>
<evidence type="ECO:0000313" key="3">
    <source>
        <dbReference type="Proteomes" id="UP000426265"/>
    </source>
</evidence>
<dbReference type="Pfam" id="PF00646">
    <property type="entry name" value="F-box"/>
    <property type="match status" value="1"/>
</dbReference>
<dbReference type="InterPro" id="IPR001810">
    <property type="entry name" value="F-box_dom"/>
</dbReference>
<evidence type="ECO:0000313" key="2">
    <source>
        <dbReference type="EMBL" id="VYS52334.1"/>
    </source>
</evidence>
<accession>A0A654ESQ3</accession>
<protein>
    <recommendedName>
        <fullName evidence="1">F-box domain-containing protein</fullName>
    </recommendedName>
</protein>
<proteinExistence type="predicted"/>
<dbReference type="EMBL" id="CACRSJ010000105">
    <property type="protein sequence ID" value="VYS52334.1"/>
    <property type="molecule type" value="Genomic_DNA"/>
</dbReference>
<name>A0A654ESQ3_ARATH</name>
<dbReference type="AlphaFoldDB" id="A0A654ESQ3"/>
<dbReference type="PANTHER" id="PTHR47123:SF24">
    <property type="entry name" value="LOW PROTEIN: F-BOX_KELCH-REPEAT PROTEIN"/>
    <property type="match status" value="1"/>
</dbReference>
<gene>
    <name evidence="2" type="ORF">AN1_LOCUS7796</name>
</gene>
<sequence>MPDWSLLPKELLHLISKNLEDYYFYVLDARSVCNSWRSSFPFSSCQLSVVRSAEMRWMQLKKTSNASCSDLVTFRGRFYAAFLNLDIFIFDPYSM</sequence>